<name>A0A9P9G7D2_FUSSL</name>
<reference evidence="3" key="1">
    <citation type="journal article" date="2021" name="Nat. Commun.">
        <title>Genetic determinants of endophytism in the Arabidopsis root mycobiome.</title>
        <authorList>
            <person name="Mesny F."/>
            <person name="Miyauchi S."/>
            <person name="Thiergart T."/>
            <person name="Pickel B."/>
            <person name="Atanasova L."/>
            <person name="Karlsson M."/>
            <person name="Huettel B."/>
            <person name="Barry K.W."/>
            <person name="Haridas S."/>
            <person name="Chen C."/>
            <person name="Bauer D."/>
            <person name="Andreopoulos W."/>
            <person name="Pangilinan J."/>
            <person name="LaButti K."/>
            <person name="Riley R."/>
            <person name="Lipzen A."/>
            <person name="Clum A."/>
            <person name="Drula E."/>
            <person name="Henrissat B."/>
            <person name="Kohler A."/>
            <person name="Grigoriev I.V."/>
            <person name="Martin F.M."/>
            <person name="Hacquard S."/>
        </authorList>
    </citation>
    <scope>NUCLEOTIDE SEQUENCE</scope>
    <source>
        <strain evidence="3">FSSC 5 MPI-SDFR-AT-0091</strain>
    </source>
</reference>
<evidence type="ECO:0000256" key="1">
    <source>
        <dbReference type="ARBA" id="ARBA00006247"/>
    </source>
</evidence>
<dbReference type="InterPro" id="IPR036264">
    <property type="entry name" value="Bact_exopeptidase_dim_dom"/>
</dbReference>
<dbReference type="Gene3D" id="3.40.630.10">
    <property type="entry name" value="Zn peptidases"/>
    <property type="match status" value="1"/>
</dbReference>
<dbReference type="PIRSF" id="PIRSF037226">
    <property type="entry name" value="Amidohydrolase_ACY1L2_prd"/>
    <property type="match status" value="1"/>
</dbReference>
<dbReference type="NCBIfam" id="TIGR01891">
    <property type="entry name" value="amidohydrolases"/>
    <property type="match status" value="1"/>
</dbReference>
<protein>
    <recommendedName>
        <fullName evidence="2">Peptidase M20 domain-containing protein 2</fullName>
    </recommendedName>
</protein>
<dbReference type="Proteomes" id="UP000736672">
    <property type="component" value="Unassembled WGS sequence"/>
</dbReference>
<evidence type="ECO:0000313" key="4">
    <source>
        <dbReference type="Proteomes" id="UP000736672"/>
    </source>
</evidence>
<dbReference type="SUPFAM" id="SSF55031">
    <property type="entry name" value="Bacterial exopeptidase dimerisation domain"/>
    <property type="match status" value="1"/>
</dbReference>
<dbReference type="InterPro" id="IPR002933">
    <property type="entry name" value="Peptidase_M20"/>
</dbReference>
<comment type="caution">
    <text evidence="3">The sequence shown here is derived from an EMBL/GenBank/DDBJ whole genome shotgun (WGS) entry which is preliminary data.</text>
</comment>
<dbReference type="FunFam" id="3.30.70.360:FF:000004">
    <property type="entry name" value="Peptidase M20 domain-containing protein 2"/>
    <property type="match status" value="1"/>
</dbReference>
<evidence type="ECO:0000313" key="3">
    <source>
        <dbReference type="EMBL" id="KAH7232629.1"/>
    </source>
</evidence>
<dbReference type="AlphaFoldDB" id="A0A9P9G7D2"/>
<gene>
    <name evidence="3" type="ORF">B0J15DRAFT_517528</name>
</gene>
<dbReference type="InterPro" id="IPR017144">
    <property type="entry name" value="Xaa-Arg_dipeptidase"/>
</dbReference>
<organism evidence="3 4">
    <name type="scientific">Fusarium solani</name>
    <name type="common">Filamentous fungus</name>
    <dbReference type="NCBI Taxonomy" id="169388"/>
    <lineage>
        <taxon>Eukaryota</taxon>
        <taxon>Fungi</taxon>
        <taxon>Dikarya</taxon>
        <taxon>Ascomycota</taxon>
        <taxon>Pezizomycotina</taxon>
        <taxon>Sordariomycetes</taxon>
        <taxon>Hypocreomycetidae</taxon>
        <taxon>Hypocreales</taxon>
        <taxon>Nectriaceae</taxon>
        <taxon>Fusarium</taxon>
        <taxon>Fusarium solani species complex</taxon>
    </lineage>
</organism>
<dbReference type="SUPFAM" id="SSF53187">
    <property type="entry name" value="Zn-dependent exopeptidases"/>
    <property type="match status" value="1"/>
</dbReference>
<proteinExistence type="inferred from homology"/>
<dbReference type="OrthoDB" id="6119954at2759"/>
<dbReference type="Gene3D" id="3.30.70.360">
    <property type="match status" value="1"/>
</dbReference>
<dbReference type="Pfam" id="PF01546">
    <property type="entry name" value="Peptidase_M20"/>
    <property type="match status" value="1"/>
</dbReference>
<dbReference type="InterPro" id="IPR017439">
    <property type="entry name" value="Amidohydrolase"/>
</dbReference>
<dbReference type="PANTHER" id="PTHR30575:SF4">
    <property type="entry name" value="PEPTIDASE M20 DOMAIN-CONTAINING PROTEIN 2"/>
    <property type="match status" value="1"/>
</dbReference>
<dbReference type="InterPro" id="IPR052030">
    <property type="entry name" value="Peptidase_M20/M20A_hydrolases"/>
</dbReference>
<dbReference type="CDD" id="cd05672">
    <property type="entry name" value="M20_ACY1L2-like"/>
    <property type="match status" value="1"/>
</dbReference>
<keyword evidence="4" id="KW-1185">Reference proteome</keyword>
<accession>A0A9P9G7D2</accession>
<evidence type="ECO:0000256" key="2">
    <source>
        <dbReference type="PIRNR" id="PIRNR037226"/>
    </source>
</evidence>
<dbReference type="GO" id="GO:0016805">
    <property type="term" value="F:dipeptidase activity"/>
    <property type="evidence" value="ECO:0007669"/>
    <property type="project" value="InterPro"/>
</dbReference>
<comment type="similarity">
    <text evidence="1 2">Belongs to the peptidase M20A family.</text>
</comment>
<dbReference type="PANTHER" id="PTHR30575">
    <property type="entry name" value="PEPTIDASE M20"/>
    <property type="match status" value="1"/>
</dbReference>
<dbReference type="EMBL" id="JAGTJS010000028">
    <property type="protein sequence ID" value="KAH7232629.1"/>
    <property type="molecule type" value="Genomic_DNA"/>
</dbReference>
<sequence length="459" mass="49336">MLYKAQMKMATKDRTTSTIAFYKGALLALAVCQSAMAAAIGPRADDGSSATYLKDVSKYVDSINPELWPINKEIHDNPELQYEEVKAHKVLTDFMADQDGWKVTRSAYNISTAFVAEYEGDGDGPVVSFNAEYDALVDLGHACGHNLISMASVSGALATAEIMRKEKLGGNVVLFGTPAEEGGGGKIRLLDAGAYDDYKVDISLISHPGNGGDTAWMTTTAITRFEIEYTGKGAHAAASPWEGINAQDAIVLAYDGLAMLRQQTRRDEIIQGYIKSGGSRYNVISAKSSGMWALQANNVDALSDLTERVHQCFKGTAVATGTKLNFTKLPYGYTEMRTNDILARSYSTWFAKLGGKPMEEEKAKAVRGSASTDQGNISHEFPSISAGFGIHYDNGTSPATGPHTPEFEIVAGTRRAFNESLVVGKSLAGVVALDVLTVDGYLEKVKENCKKIGKSSPES</sequence>